<feature type="compositionally biased region" description="Polar residues" evidence="1">
    <location>
        <begin position="13"/>
        <end position="24"/>
    </location>
</feature>
<organism evidence="2 3">
    <name type="scientific">Ditylenchus destructor</name>
    <dbReference type="NCBI Taxonomy" id="166010"/>
    <lineage>
        <taxon>Eukaryota</taxon>
        <taxon>Metazoa</taxon>
        <taxon>Ecdysozoa</taxon>
        <taxon>Nematoda</taxon>
        <taxon>Chromadorea</taxon>
        <taxon>Rhabditida</taxon>
        <taxon>Tylenchina</taxon>
        <taxon>Tylenchomorpha</taxon>
        <taxon>Sphaerularioidea</taxon>
        <taxon>Anguinidae</taxon>
        <taxon>Anguininae</taxon>
        <taxon>Ditylenchus</taxon>
    </lineage>
</organism>
<keyword evidence="3" id="KW-1185">Reference proteome</keyword>
<dbReference type="Pfam" id="PF22945">
    <property type="entry name" value="LEM-3_GIY-YIG"/>
    <property type="match status" value="1"/>
</dbReference>
<gene>
    <name evidence="2" type="ORF">DdX_13581</name>
</gene>
<comment type="caution">
    <text evidence="2">The sequence shown here is derived from an EMBL/GenBank/DDBJ whole genome shotgun (WGS) entry which is preliminary data.</text>
</comment>
<protein>
    <submittedName>
        <fullName evidence="2">Uncharacterized protein</fullName>
    </submittedName>
</protein>
<evidence type="ECO:0000313" key="2">
    <source>
        <dbReference type="EMBL" id="KAI1705443.1"/>
    </source>
</evidence>
<reference evidence="2" key="1">
    <citation type="submission" date="2022-01" db="EMBL/GenBank/DDBJ databases">
        <title>Genome Sequence Resource for Two Populations of Ditylenchus destructor, the Migratory Endoparasitic Phytonematode.</title>
        <authorList>
            <person name="Zhang H."/>
            <person name="Lin R."/>
            <person name="Xie B."/>
        </authorList>
    </citation>
    <scope>NUCLEOTIDE SEQUENCE</scope>
    <source>
        <strain evidence="2">BazhouSP</strain>
    </source>
</reference>
<proteinExistence type="predicted"/>
<dbReference type="Proteomes" id="UP001201812">
    <property type="component" value="Unassembled WGS sequence"/>
</dbReference>
<evidence type="ECO:0000256" key="1">
    <source>
        <dbReference type="SAM" id="MobiDB-lite"/>
    </source>
</evidence>
<sequence>MDRRFGLLGPGKSSLSQHSTQNASPAPDTESDGTIEEKSAKNYMRYLSPVLREHLLNDRYVEDTEAAYSRVKKWHKWWTDADKDDSKLCYVMYDPSLNCGKDDGAGLETPTTFAEFIKGVVYIGQGAADRPFQYVTAAYHRFDRGNRDPRWWTDNQSPNRWKIYEKIVDNGQNSVSSSFIVFPKLVQKVAYDLEGCMIAAMGANPQLINARDEQVPSLIMFVNDPDYGELRASHAYSCLGLKYLFKAFQKFQKPNIKVSFHY</sequence>
<dbReference type="EMBL" id="JAKKPZ010000056">
    <property type="protein sequence ID" value="KAI1705443.1"/>
    <property type="molecule type" value="Genomic_DNA"/>
</dbReference>
<feature type="region of interest" description="Disordered" evidence="1">
    <location>
        <begin position="1"/>
        <end position="34"/>
    </location>
</feature>
<accession>A0AAD4MYC7</accession>
<dbReference type="AlphaFoldDB" id="A0AAD4MYC7"/>
<name>A0AAD4MYC7_9BILA</name>
<evidence type="ECO:0000313" key="3">
    <source>
        <dbReference type="Proteomes" id="UP001201812"/>
    </source>
</evidence>